<evidence type="ECO:0000256" key="1">
    <source>
        <dbReference type="SAM" id="MobiDB-lite"/>
    </source>
</evidence>
<evidence type="ECO:0000313" key="3">
    <source>
        <dbReference type="Proteomes" id="UP000499080"/>
    </source>
</evidence>
<gene>
    <name evidence="2" type="ORF">AVEN_182184_1</name>
</gene>
<dbReference type="EMBL" id="BGPR01040385">
    <property type="protein sequence ID" value="GBO16493.1"/>
    <property type="molecule type" value="Genomic_DNA"/>
</dbReference>
<sequence>MVARSIINKERNYIFPKKNSLRRPKPPESGFCGTGGLRRNRAHRVNVGGRCFDRSQKENNNPGRSDRPGNGLTAANPSVRKGDIQVVPHDPKEMCSHAVVLEPRNLEDLLIHFVVNQGAPAEEILGATVRLCGLVKVTDQ</sequence>
<proteinExistence type="predicted"/>
<protein>
    <submittedName>
        <fullName evidence="2">Uncharacterized protein</fullName>
    </submittedName>
</protein>
<accession>A0A4Y2UUL4</accession>
<dbReference type="Proteomes" id="UP000499080">
    <property type="component" value="Unassembled WGS sequence"/>
</dbReference>
<name>A0A4Y2UUL4_ARAVE</name>
<dbReference type="AlphaFoldDB" id="A0A4Y2UUL4"/>
<organism evidence="2 3">
    <name type="scientific">Araneus ventricosus</name>
    <name type="common">Orbweaver spider</name>
    <name type="synonym">Epeira ventricosa</name>
    <dbReference type="NCBI Taxonomy" id="182803"/>
    <lineage>
        <taxon>Eukaryota</taxon>
        <taxon>Metazoa</taxon>
        <taxon>Ecdysozoa</taxon>
        <taxon>Arthropoda</taxon>
        <taxon>Chelicerata</taxon>
        <taxon>Arachnida</taxon>
        <taxon>Araneae</taxon>
        <taxon>Araneomorphae</taxon>
        <taxon>Entelegynae</taxon>
        <taxon>Araneoidea</taxon>
        <taxon>Araneidae</taxon>
        <taxon>Araneus</taxon>
    </lineage>
</organism>
<reference evidence="2 3" key="1">
    <citation type="journal article" date="2019" name="Sci. Rep.">
        <title>Orb-weaving spider Araneus ventricosus genome elucidates the spidroin gene catalogue.</title>
        <authorList>
            <person name="Kono N."/>
            <person name="Nakamura H."/>
            <person name="Ohtoshi R."/>
            <person name="Moran D.A.P."/>
            <person name="Shinohara A."/>
            <person name="Yoshida Y."/>
            <person name="Fujiwara M."/>
            <person name="Mori M."/>
            <person name="Tomita M."/>
            <person name="Arakawa K."/>
        </authorList>
    </citation>
    <scope>NUCLEOTIDE SEQUENCE [LARGE SCALE GENOMIC DNA]</scope>
</reference>
<comment type="caution">
    <text evidence="2">The sequence shown here is derived from an EMBL/GenBank/DDBJ whole genome shotgun (WGS) entry which is preliminary data.</text>
</comment>
<feature type="region of interest" description="Disordered" evidence="1">
    <location>
        <begin position="17"/>
        <end position="80"/>
    </location>
</feature>
<keyword evidence="3" id="KW-1185">Reference proteome</keyword>
<evidence type="ECO:0000313" key="2">
    <source>
        <dbReference type="EMBL" id="GBO16493.1"/>
    </source>
</evidence>